<gene>
    <name evidence="1" type="ORF">D2962_08315</name>
</gene>
<evidence type="ECO:0008006" key="3">
    <source>
        <dbReference type="Google" id="ProtNLM"/>
    </source>
</evidence>
<dbReference type="RefSeq" id="WP_122014717.1">
    <property type="nucleotide sequence ID" value="NZ_CP033169.1"/>
</dbReference>
<dbReference type="Proteomes" id="UP000280960">
    <property type="component" value="Chromosome"/>
</dbReference>
<keyword evidence="2" id="KW-1185">Reference proteome</keyword>
<organism evidence="1 2">
    <name type="scientific">Biomaibacter acetigenes</name>
    <dbReference type="NCBI Taxonomy" id="2316383"/>
    <lineage>
        <taxon>Bacteria</taxon>
        <taxon>Bacillati</taxon>
        <taxon>Bacillota</taxon>
        <taxon>Clostridia</taxon>
        <taxon>Thermosediminibacterales</taxon>
        <taxon>Tepidanaerobacteraceae</taxon>
        <taxon>Biomaibacter</taxon>
    </lineage>
</organism>
<sequence>MKYIEEINAFQDWAALNSVSVSARVLWYAFMHIDNRCGWIVEFTVPISILEAHTGLSRREIYRARNELLQKGRILWKTRKGNQSAKYIIIPFDEEELKVRKGLIEEYKRVCHIDTQSDTQIVTQIVTQTDTQMDTINKTTLDYTSTCTCLSKDKQDANGVPPSDPPSSNKPIIVELTNEYRSIDGIQSEKSDYSFIGGCYTKYGYDAVLEAIHTLRMRMEAGFKPDKPKIYLMGILKGENHDGRSTQHKKYSGARRTGTYERFYV</sequence>
<evidence type="ECO:0000313" key="2">
    <source>
        <dbReference type="Proteomes" id="UP000280960"/>
    </source>
</evidence>
<protein>
    <recommendedName>
        <fullName evidence="3">Helix-turn-helix domain-containing protein</fullName>
    </recommendedName>
</protein>
<accession>A0A3G2R711</accession>
<evidence type="ECO:0000313" key="1">
    <source>
        <dbReference type="EMBL" id="AYO30627.1"/>
    </source>
</evidence>
<proteinExistence type="predicted"/>
<dbReference type="AlphaFoldDB" id="A0A3G2R711"/>
<dbReference type="KEGG" id="bacg:D2962_08315"/>
<name>A0A3G2R711_9FIRM</name>
<dbReference type="EMBL" id="CP033169">
    <property type="protein sequence ID" value="AYO30627.1"/>
    <property type="molecule type" value="Genomic_DNA"/>
</dbReference>
<reference evidence="1 2" key="1">
    <citation type="submission" date="2018-10" db="EMBL/GenBank/DDBJ databases">
        <authorList>
            <person name="Zhang X."/>
        </authorList>
    </citation>
    <scope>NUCLEOTIDE SEQUENCE [LARGE SCALE GENOMIC DNA]</scope>
    <source>
        <strain evidence="1 2">SK-G1</strain>
    </source>
</reference>